<dbReference type="Gene3D" id="3.30.2020.10">
    <property type="entry name" value="NE0471-like N-terminal domain"/>
    <property type="match status" value="1"/>
</dbReference>
<reference evidence="1 2" key="1">
    <citation type="submission" date="2018-05" db="EMBL/GenBank/DDBJ databases">
        <title>Genomic Encyclopedia of Archaeal and Bacterial Type Strains, Phase II (KMG-II): from individual species to whole genera.</title>
        <authorList>
            <person name="Goeker M."/>
        </authorList>
    </citation>
    <scope>NUCLEOTIDE SEQUENCE [LARGE SCALE GENOMIC DNA]</scope>
    <source>
        <strain evidence="1 2">DSM 22214</strain>
    </source>
</reference>
<dbReference type="Proteomes" id="UP000245489">
    <property type="component" value="Unassembled WGS sequence"/>
</dbReference>
<dbReference type="InterPro" id="IPR036782">
    <property type="entry name" value="NE0471-like_N"/>
</dbReference>
<evidence type="ECO:0000313" key="1">
    <source>
        <dbReference type="EMBL" id="PWK26646.1"/>
    </source>
</evidence>
<sequence>MLPRIKKILEVEPYSVKCLWTTGEVKTIDFSIFLQDYKDKPQFVFAKLLDKSIFKNVRLDTIGKTLCWENLTTMRDYDGTIKSAPLDFCPDVLYSWAT</sequence>
<gene>
    <name evidence="1" type="ORF">LV89_02155</name>
</gene>
<keyword evidence="2" id="KW-1185">Reference proteome</keyword>
<name>A0A316EAQ5_9BACT</name>
<proteinExistence type="predicted"/>
<dbReference type="RefSeq" id="WP_109742898.1">
    <property type="nucleotide sequence ID" value="NZ_QGGO01000010.1"/>
</dbReference>
<dbReference type="SUPFAM" id="SSF143880">
    <property type="entry name" value="NE0471 N-terminal domain-like"/>
    <property type="match status" value="1"/>
</dbReference>
<organism evidence="1 2">
    <name type="scientific">Arcicella aurantiaca</name>
    <dbReference type="NCBI Taxonomy" id="591202"/>
    <lineage>
        <taxon>Bacteria</taxon>
        <taxon>Pseudomonadati</taxon>
        <taxon>Bacteroidota</taxon>
        <taxon>Cytophagia</taxon>
        <taxon>Cytophagales</taxon>
        <taxon>Flectobacillaceae</taxon>
        <taxon>Arcicella</taxon>
    </lineage>
</organism>
<evidence type="ECO:0000313" key="2">
    <source>
        <dbReference type="Proteomes" id="UP000245489"/>
    </source>
</evidence>
<accession>A0A316EAQ5</accession>
<comment type="caution">
    <text evidence="1">The sequence shown here is derived from an EMBL/GenBank/DDBJ whole genome shotgun (WGS) entry which is preliminary data.</text>
</comment>
<dbReference type="EMBL" id="QGGO01000010">
    <property type="protein sequence ID" value="PWK26646.1"/>
    <property type="molecule type" value="Genomic_DNA"/>
</dbReference>
<protein>
    <submittedName>
        <fullName evidence="1">Uncharacterized protein DUF2442</fullName>
    </submittedName>
</protein>
<dbReference type="OrthoDB" id="337567at2"/>
<dbReference type="AlphaFoldDB" id="A0A316EAQ5"/>